<dbReference type="Pfam" id="PF08241">
    <property type="entry name" value="Methyltransf_11"/>
    <property type="match status" value="1"/>
</dbReference>
<protein>
    <submittedName>
        <fullName evidence="3">NAD-binding protein</fullName>
    </submittedName>
</protein>
<dbReference type="AlphaFoldDB" id="A0A7H1B1P5"/>
<dbReference type="InterPro" id="IPR029063">
    <property type="entry name" value="SAM-dependent_MTases_sf"/>
</dbReference>
<dbReference type="Proteomes" id="UP000516428">
    <property type="component" value="Chromosome"/>
</dbReference>
<proteinExistence type="predicted"/>
<dbReference type="KEGG" id="sxn:IAG42_02790"/>
<gene>
    <name evidence="3" type="ORF">IAG42_02790</name>
</gene>
<dbReference type="PANTHER" id="PTHR43833:SF11">
    <property type="entry name" value="VOLTAGE-GATED POTASSIUM CHANNEL KCH"/>
    <property type="match status" value="1"/>
</dbReference>
<name>A0A7H1B1P5_9ACTN</name>
<sequence>MVMRTYDGSKRGRGRPPCRRSDVRIARTVARALGDAHDVLNVGAGTGSYETDAHTVPAVEPSLALRARRPAELATAIDAVAEDLPFEDGQFDASMALFIVHQVSDAVAGLREMRRVTNGPVVVPTGDPARVRDFWLYDYAPDVLDAEARRHPRLDTLADALGGTVSVQPVPIPLDCADGFNAAYYGRPEMLLDPAARQACSAWSFIDDGARQEFDILVPRPGAERAAQRGTPARSSCCARPERPGATRGPSGRKRGLRWTSARRGEHHDPVSLPHQSTHPPRPAHMIVCGDDALAERLATELRQLYRTQVTVVVPSARTTPEQDPGGGAGRMRAAALLSRLQAAMNRTAPAPTDSLAGQAPRVLEAPVLDEDTLTEAGAGRADALALVHDDDEVNIRAALAARRLNPRLRLVIRLYDRKLGQHLAQLLDQAAALAQPGLDPDALDTSTTVLSDADTAAPALAGTVVAGTSKVIQADGLLLRAAERRPPGRGESADPGMCTLALLSSTTNDPAGTEGSDASGQDGPLLLPDDRTVAATTGRGTVVLDAVTPAPPGRARRSLSGRGLPIGSLFSRRLRWSLAGLVACVLGLALATWATTEPHPLRAGYLTLLDLFAIDDPAIGEPVTRQVLQLLTGLAGLLLLPVLLAAVLEALGTFRTASALRRPPRGLSGHVVLLGLGKIGTRVLARLHELGVPVVCVEENPDARGVPLARRLRVPTILGDVTDEGVLEAAKIHRAHALLALTSRDTTNLEAALYARSVKPDLRVSLRLYDDAFATAVYRTLRAAHPRALTRSRSVTTLAAPAFAGAMMGRQVLGAISVERKVLLFAALDVAGHPQLEGRTVAESFRPGAWRVLAIDSAAPDERRPDLAASPDEENPAPATGLIWRLHPGYVLRPTDRVVLAATRQGLAELQGPQSRTEPGRTTA</sequence>
<dbReference type="Gene3D" id="3.40.50.720">
    <property type="entry name" value="NAD(P)-binding Rossmann-like Domain"/>
    <property type="match status" value="2"/>
</dbReference>
<dbReference type="InterPro" id="IPR036291">
    <property type="entry name" value="NAD(P)-bd_dom_sf"/>
</dbReference>
<evidence type="ECO:0000313" key="3">
    <source>
        <dbReference type="EMBL" id="QNS02650.1"/>
    </source>
</evidence>
<feature type="region of interest" description="Disordered" evidence="1">
    <location>
        <begin position="223"/>
        <end position="282"/>
    </location>
</feature>
<dbReference type="PROSITE" id="PS51201">
    <property type="entry name" value="RCK_N"/>
    <property type="match status" value="1"/>
</dbReference>
<dbReference type="Pfam" id="PF02254">
    <property type="entry name" value="TrkA_N"/>
    <property type="match status" value="2"/>
</dbReference>
<evidence type="ECO:0000313" key="4">
    <source>
        <dbReference type="Proteomes" id="UP000516428"/>
    </source>
</evidence>
<dbReference type="InterPro" id="IPR003148">
    <property type="entry name" value="RCK_N"/>
</dbReference>
<feature type="region of interest" description="Disordered" evidence="1">
    <location>
        <begin position="503"/>
        <end position="530"/>
    </location>
</feature>
<reference evidence="3 4" key="1">
    <citation type="submission" date="2020-09" db="EMBL/GenBank/DDBJ databases">
        <title>A novel species.</title>
        <authorList>
            <person name="Gao J."/>
        </authorList>
    </citation>
    <scope>NUCLEOTIDE SEQUENCE [LARGE SCALE GENOMIC DNA]</scope>
    <source>
        <strain evidence="3 4">CRXT-Y-14</strain>
    </source>
</reference>
<dbReference type="EMBL" id="CP061281">
    <property type="protein sequence ID" value="QNS02650.1"/>
    <property type="molecule type" value="Genomic_DNA"/>
</dbReference>
<evidence type="ECO:0000256" key="1">
    <source>
        <dbReference type="SAM" id="MobiDB-lite"/>
    </source>
</evidence>
<accession>A0A7H1B1P5</accession>
<feature type="domain" description="RCK N-terminal" evidence="2">
    <location>
        <begin position="669"/>
        <end position="785"/>
    </location>
</feature>
<keyword evidence="4" id="KW-1185">Reference proteome</keyword>
<dbReference type="PANTHER" id="PTHR43833">
    <property type="entry name" value="POTASSIUM CHANNEL PROTEIN 2-RELATED-RELATED"/>
    <property type="match status" value="1"/>
</dbReference>
<dbReference type="SUPFAM" id="SSF53335">
    <property type="entry name" value="S-adenosyl-L-methionine-dependent methyltransferases"/>
    <property type="match status" value="1"/>
</dbReference>
<dbReference type="SUPFAM" id="SSF51735">
    <property type="entry name" value="NAD(P)-binding Rossmann-fold domains"/>
    <property type="match status" value="2"/>
</dbReference>
<organism evidence="3 4">
    <name type="scientific">Streptomyces xanthii</name>
    <dbReference type="NCBI Taxonomy" id="2768069"/>
    <lineage>
        <taxon>Bacteria</taxon>
        <taxon>Bacillati</taxon>
        <taxon>Actinomycetota</taxon>
        <taxon>Actinomycetes</taxon>
        <taxon>Kitasatosporales</taxon>
        <taxon>Streptomycetaceae</taxon>
        <taxon>Streptomyces</taxon>
    </lineage>
</organism>
<dbReference type="Gene3D" id="3.40.50.150">
    <property type="entry name" value="Vaccinia Virus protein VP39"/>
    <property type="match status" value="1"/>
</dbReference>
<evidence type="ECO:0000259" key="2">
    <source>
        <dbReference type="PROSITE" id="PS51201"/>
    </source>
</evidence>
<dbReference type="GO" id="GO:0006813">
    <property type="term" value="P:potassium ion transport"/>
    <property type="evidence" value="ECO:0007669"/>
    <property type="project" value="InterPro"/>
</dbReference>
<dbReference type="InterPro" id="IPR013216">
    <property type="entry name" value="Methyltransf_11"/>
</dbReference>
<dbReference type="GO" id="GO:0008757">
    <property type="term" value="F:S-adenosylmethionine-dependent methyltransferase activity"/>
    <property type="evidence" value="ECO:0007669"/>
    <property type="project" value="InterPro"/>
</dbReference>
<dbReference type="InterPro" id="IPR050721">
    <property type="entry name" value="Trk_Ktr_HKT_K-transport"/>
</dbReference>